<proteinExistence type="predicted"/>
<dbReference type="GO" id="GO:0000470">
    <property type="term" value="P:maturation of LSU-rRNA"/>
    <property type="evidence" value="ECO:0007669"/>
    <property type="project" value="TreeGrafter"/>
</dbReference>
<dbReference type="GO" id="GO:0090730">
    <property type="term" value="C:Las1 complex"/>
    <property type="evidence" value="ECO:0007669"/>
    <property type="project" value="InterPro"/>
</dbReference>
<evidence type="ECO:0000313" key="2">
    <source>
        <dbReference type="Proteomes" id="UP000789375"/>
    </source>
</evidence>
<keyword evidence="2" id="KW-1185">Reference proteome</keyword>
<dbReference type="PANTHER" id="PTHR15002">
    <property type="entry name" value="RIBOSOMAL BIOGENESIS PROTEIN LAS1L"/>
    <property type="match status" value="1"/>
</dbReference>
<name>A0A9N8VCM1_FUNMO</name>
<dbReference type="GO" id="GO:0000460">
    <property type="term" value="P:maturation of 5.8S rRNA"/>
    <property type="evidence" value="ECO:0007669"/>
    <property type="project" value="TreeGrafter"/>
</dbReference>
<comment type="caution">
    <text evidence="1">The sequence shown here is derived from an EMBL/GenBank/DDBJ whole genome shotgun (WGS) entry which is preliminary data.</text>
</comment>
<dbReference type="EMBL" id="CAJVPP010000177">
    <property type="protein sequence ID" value="CAG8451553.1"/>
    <property type="molecule type" value="Genomic_DNA"/>
</dbReference>
<dbReference type="AlphaFoldDB" id="A0A9N8VCM1"/>
<dbReference type="InterPro" id="IPR007174">
    <property type="entry name" value="Las1"/>
</dbReference>
<accession>A0A9N8VCM1</accession>
<dbReference type="PANTHER" id="PTHR15002:SF0">
    <property type="entry name" value="RIBOSOMAL BIOGENESIS PROTEIN LAS1L"/>
    <property type="match status" value="1"/>
</dbReference>
<protein>
    <submittedName>
        <fullName evidence="1">8195_t:CDS:1</fullName>
    </submittedName>
</protein>
<evidence type="ECO:0000313" key="1">
    <source>
        <dbReference type="EMBL" id="CAG8451553.1"/>
    </source>
</evidence>
<sequence>MKDIPRDLIDVKKVPNMKKIPRIVPWTSPEEFQQVHKWLYAESPKSRELGVKRVKAWSSRGRVPHAILSTAAFVEASLRDDLGYGKITTHELRLLYSMVFVRFVNGMVDPAQQGVFASSIASIATKLHMPLWFVELRHAGTHERLPSLQILRNGCKHALQWLNENFWSSQMPWKSTQIDEMRSMVLQYKELRKENMNSYETNERDPSTKVVNNIMDLISEEYIREILISVLLEPGVLVPMAKKKRVLARDLSLSQELIQIWMPMLNAFGEKWSTFGDELIFGMLEVLTRDKDDIKLDMSTRQDISQSKPAHASSSYRMTLVAWIKHILNIYYIENTSLFAYIEVNDILELCLSKPNAYTQLILQIMAERDEELNKSITPFLNYIEKMLHVKDIIQNVEDIPKITEEDMNAEIFKLKHDLDKANKLMKDVSSEVVILENSDNTMPSNKEFAWKMHDLNEWKPCALGCLPNGQVPCLDLPLELDGPSTLNFDPIDDVNMMDTDN</sequence>
<dbReference type="GO" id="GO:0030687">
    <property type="term" value="C:preribosome, large subunit precursor"/>
    <property type="evidence" value="ECO:0007669"/>
    <property type="project" value="TreeGrafter"/>
</dbReference>
<gene>
    <name evidence="1" type="ORF">FMOSSE_LOCUS1541</name>
</gene>
<dbReference type="Pfam" id="PF04031">
    <property type="entry name" value="Las1"/>
    <property type="match status" value="1"/>
</dbReference>
<dbReference type="Proteomes" id="UP000789375">
    <property type="component" value="Unassembled WGS sequence"/>
</dbReference>
<dbReference type="GO" id="GO:0004519">
    <property type="term" value="F:endonuclease activity"/>
    <property type="evidence" value="ECO:0007669"/>
    <property type="project" value="InterPro"/>
</dbReference>
<reference evidence="1" key="1">
    <citation type="submission" date="2021-06" db="EMBL/GenBank/DDBJ databases">
        <authorList>
            <person name="Kallberg Y."/>
            <person name="Tangrot J."/>
            <person name="Rosling A."/>
        </authorList>
    </citation>
    <scope>NUCLEOTIDE SEQUENCE</scope>
    <source>
        <strain evidence="1">87-6 pot B 2015</strain>
    </source>
</reference>
<organism evidence="1 2">
    <name type="scientific">Funneliformis mosseae</name>
    <name type="common">Endomycorrhizal fungus</name>
    <name type="synonym">Glomus mosseae</name>
    <dbReference type="NCBI Taxonomy" id="27381"/>
    <lineage>
        <taxon>Eukaryota</taxon>
        <taxon>Fungi</taxon>
        <taxon>Fungi incertae sedis</taxon>
        <taxon>Mucoromycota</taxon>
        <taxon>Glomeromycotina</taxon>
        <taxon>Glomeromycetes</taxon>
        <taxon>Glomerales</taxon>
        <taxon>Glomeraceae</taxon>
        <taxon>Funneliformis</taxon>
    </lineage>
</organism>